<protein>
    <submittedName>
        <fullName evidence="4">Iron complex transport system ATP-binding protein</fullName>
        <ecNumber evidence="4">3.6.3.34</ecNumber>
    </submittedName>
</protein>
<dbReference type="PANTHER" id="PTHR42794">
    <property type="entry name" value="HEMIN IMPORT ATP-BINDING PROTEIN HMUV"/>
    <property type="match status" value="1"/>
</dbReference>
<dbReference type="GO" id="GO:0016887">
    <property type="term" value="F:ATP hydrolysis activity"/>
    <property type="evidence" value="ECO:0007669"/>
    <property type="project" value="InterPro"/>
</dbReference>
<dbReference type="InterPro" id="IPR003593">
    <property type="entry name" value="AAA+_ATPase"/>
</dbReference>
<evidence type="ECO:0000313" key="5">
    <source>
        <dbReference type="Proteomes" id="UP000234327"/>
    </source>
</evidence>
<dbReference type="SMART" id="SM00382">
    <property type="entry name" value="AAA"/>
    <property type="match status" value="1"/>
</dbReference>
<evidence type="ECO:0000256" key="2">
    <source>
        <dbReference type="ARBA" id="ARBA00022840"/>
    </source>
</evidence>
<keyword evidence="4" id="KW-0378">Hydrolase</keyword>
<dbReference type="GO" id="GO:0005524">
    <property type="term" value="F:ATP binding"/>
    <property type="evidence" value="ECO:0007669"/>
    <property type="project" value="UniProtKB-KW"/>
</dbReference>
<name>A0A2H1KL82_BREAU</name>
<organism evidence="4 5">
    <name type="scientific">Brevibacterium aurantiacum</name>
    <dbReference type="NCBI Taxonomy" id="273384"/>
    <lineage>
        <taxon>Bacteria</taxon>
        <taxon>Bacillati</taxon>
        <taxon>Actinomycetota</taxon>
        <taxon>Actinomycetes</taxon>
        <taxon>Micrococcales</taxon>
        <taxon>Brevibacteriaceae</taxon>
        <taxon>Brevibacterium</taxon>
    </lineage>
</organism>
<reference evidence="4 5" key="1">
    <citation type="submission" date="2017-03" db="EMBL/GenBank/DDBJ databases">
        <authorList>
            <person name="Afonso C.L."/>
            <person name="Miller P.J."/>
            <person name="Scott M.A."/>
            <person name="Spackman E."/>
            <person name="Goraichik I."/>
            <person name="Dimitrov K.M."/>
            <person name="Suarez D.L."/>
            <person name="Swayne D.E."/>
        </authorList>
    </citation>
    <scope>NUCLEOTIDE SEQUENCE [LARGE SCALE GENOMIC DNA]</scope>
    <source>
        <strain evidence="5">6(3)</strain>
    </source>
</reference>
<dbReference type="PROSITE" id="PS50893">
    <property type="entry name" value="ABC_TRANSPORTER_2"/>
    <property type="match status" value="1"/>
</dbReference>
<dbReference type="AlphaFoldDB" id="A0A2H1KL82"/>
<evidence type="ECO:0000256" key="1">
    <source>
        <dbReference type="ARBA" id="ARBA00022741"/>
    </source>
</evidence>
<dbReference type="InterPro" id="IPR027417">
    <property type="entry name" value="P-loop_NTPase"/>
</dbReference>
<gene>
    <name evidence="4" type="primary">znuC</name>
    <name evidence="4" type="ORF">BAURA63_03455</name>
</gene>
<dbReference type="PANTHER" id="PTHR42794:SF2">
    <property type="entry name" value="ABC TRANSPORTER ATP-BINDING PROTEIN"/>
    <property type="match status" value="1"/>
</dbReference>
<dbReference type="Gene3D" id="3.40.50.300">
    <property type="entry name" value="P-loop containing nucleotide triphosphate hydrolases"/>
    <property type="match status" value="1"/>
</dbReference>
<keyword evidence="2 4" id="KW-0067">ATP-binding</keyword>
<sequence>MSSSHTTPSEVAFNAVSVNYGPRRALDNVSATIAAGEIVAVVGPNGCGKSTLLSLLTGYHPAFTGTGTVTVDGEDISTMRARDRARKIGVLRQHTGPLPDVTVTELVALGPQKLSTHQVNRTLARVGLDELATEPVAALSGGQLQRALLARALRHDPTLLVLDEPTNHLDVQHRFALMELLQDLRVTVLCALHDLDLAIRYTDDMLLLAEGQLRAHGHPDAVLTKSRVLEVFAIDSESVTTARGQTHLLLRSARARAAGE</sequence>
<dbReference type="InterPro" id="IPR017871">
    <property type="entry name" value="ABC_transporter-like_CS"/>
</dbReference>
<dbReference type="PROSITE" id="PS00211">
    <property type="entry name" value="ABC_TRANSPORTER_1"/>
    <property type="match status" value="1"/>
</dbReference>
<dbReference type="EC" id="3.6.3.34" evidence="4"/>
<dbReference type="RefSeq" id="WP_101598762.1">
    <property type="nucleotide sequence ID" value="NZ_FXYZ01000024.1"/>
</dbReference>
<dbReference type="CDD" id="cd03214">
    <property type="entry name" value="ABC_Iron-Siderophores_B12_Hemin"/>
    <property type="match status" value="1"/>
</dbReference>
<dbReference type="InterPro" id="IPR003439">
    <property type="entry name" value="ABC_transporter-like_ATP-bd"/>
</dbReference>
<dbReference type="Proteomes" id="UP000234327">
    <property type="component" value="Unassembled WGS sequence"/>
</dbReference>
<keyword evidence="1" id="KW-0547">Nucleotide-binding</keyword>
<feature type="domain" description="ABC transporter" evidence="3">
    <location>
        <begin position="11"/>
        <end position="235"/>
    </location>
</feature>
<evidence type="ECO:0000313" key="4">
    <source>
        <dbReference type="EMBL" id="SMY00555.1"/>
    </source>
</evidence>
<accession>A0A2H1KL82</accession>
<dbReference type="EMBL" id="FXYZ01000024">
    <property type="protein sequence ID" value="SMY00555.1"/>
    <property type="molecule type" value="Genomic_DNA"/>
</dbReference>
<dbReference type="Pfam" id="PF00005">
    <property type="entry name" value="ABC_tran"/>
    <property type="match status" value="1"/>
</dbReference>
<proteinExistence type="predicted"/>
<dbReference type="SUPFAM" id="SSF52540">
    <property type="entry name" value="P-loop containing nucleoside triphosphate hydrolases"/>
    <property type="match status" value="1"/>
</dbReference>
<evidence type="ECO:0000259" key="3">
    <source>
        <dbReference type="PROSITE" id="PS50893"/>
    </source>
</evidence>